<feature type="non-terminal residue" evidence="2">
    <location>
        <position position="1"/>
    </location>
</feature>
<sequence length="75" mass="8439">RRSLFSATRLKPIISRKLKQRITMVGWLLTNWVNGLLAINIRLIAITTAAIMTSKWSTIPTAVITESSEKMALNQ</sequence>
<keyword evidence="1" id="KW-0812">Transmembrane</keyword>
<keyword evidence="1" id="KW-0472">Membrane</keyword>
<comment type="caution">
    <text evidence="2">The sequence shown here is derived from an EMBL/GenBank/DDBJ whole genome shotgun (WGS) entry which is preliminary data.</text>
</comment>
<accession>W1XPK9</accession>
<evidence type="ECO:0000256" key="1">
    <source>
        <dbReference type="SAM" id="Phobius"/>
    </source>
</evidence>
<proteinExistence type="predicted"/>
<dbReference type="EMBL" id="AZMM01013444">
    <property type="protein sequence ID" value="ETJ32081.1"/>
    <property type="molecule type" value="Genomic_DNA"/>
</dbReference>
<name>W1XPK9_9ZZZZ</name>
<feature type="non-terminal residue" evidence="2">
    <location>
        <position position="75"/>
    </location>
</feature>
<dbReference type="AlphaFoldDB" id="W1XPK9"/>
<gene>
    <name evidence="2" type="ORF">Q604_UNBC13444G0001</name>
</gene>
<feature type="transmembrane region" description="Helical" evidence="1">
    <location>
        <begin position="21"/>
        <end position="45"/>
    </location>
</feature>
<keyword evidence="1" id="KW-1133">Transmembrane helix</keyword>
<evidence type="ECO:0000313" key="2">
    <source>
        <dbReference type="EMBL" id="ETJ32081.1"/>
    </source>
</evidence>
<organism evidence="2">
    <name type="scientific">human gut metagenome</name>
    <dbReference type="NCBI Taxonomy" id="408170"/>
    <lineage>
        <taxon>unclassified sequences</taxon>
        <taxon>metagenomes</taxon>
        <taxon>organismal metagenomes</taxon>
    </lineage>
</organism>
<reference evidence="2" key="1">
    <citation type="submission" date="2013-12" db="EMBL/GenBank/DDBJ databases">
        <title>A Varibaculum cambriense genome reconstructed from a premature infant gut community with otherwise low bacterial novelty that shifts toward anaerobic metabolism during the third week of life.</title>
        <authorList>
            <person name="Brown C.T."/>
            <person name="Sharon I."/>
            <person name="Thomas B.C."/>
            <person name="Castelle C.J."/>
            <person name="Morowitz M.J."/>
            <person name="Banfield J.F."/>
        </authorList>
    </citation>
    <scope>NUCLEOTIDE SEQUENCE</scope>
</reference>
<protein>
    <submittedName>
        <fullName evidence="2">Uncharacterized protein</fullName>
    </submittedName>
</protein>